<evidence type="ECO:0000256" key="4">
    <source>
        <dbReference type="ARBA" id="ARBA00022692"/>
    </source>
</evidence>
<evidence type="ECO:0000259" key="11">
    <source>
        <dbReference type="PROSITE" id="PS50109"/>
    </source>
</evidence>
<keyword evidence="5" id="KW-0547">Nucleotide-binding</keyword>
<dbReference type="Pfam" id="PF00072">
    <property type="entry name" value="Response_reg"/>
    <property type="match status" value="1"/>
</dbReference>
<evidence type="ECO:0000256" key="1">
    <source>
        <dbReference type="ARBA" id="ARBA00004651"/>
    </source>
</evidence>
<dbReference type="SUPFAM" id="SSF52172">
    <property type="entry name" value="CheY-like"/>
    <property type="match status" value="2"/>
</dbReference>
<comment type="subcellular location">
    <subcellularLocation>
        <location evidence="1">Cell membrane</location>
        <topology evidence="1">Multi-pass membrane protein</topology>
    </subcellularLocation>
</comment>
<dbReference type="SUPFAM" id="SSF47226">
    <property type="entry name" value="Histidine-containing phosphotransfer domain, HPT domain"/>
    <property type="match status" value="1"/>
</dbReference>
<dbReference type="SMART" id="SM00448">
    <property type="entry name" value="REC"/>
    <property type="match status" value="1"/>
</dbReference>
<dbReference type="Gene3D" id="3.30.565.10">
    <property type="entry name" value="Histidine kinase-like ATPase, C-terminal domain"/>
    <property type="match status" value="1"/>
</dbReference>
<dbReference type="EMBL" id="FPHG01000033">
    <property type="protein sequence ID" value="SFV57569.1"/>
    <property type="molecule type" value="Genomic_DNA"/>
</dbReference>
<accession>A0A1W1BVK9</accession>
<dbReference type="SUPFAM" id="SSF55874">
    <property type="entry name" value="ATPase domain of HSP90 chaperone/DNA topoisomerase II/histidine kinase"/>
    <property type="match status" value="1"/>
</dbReference>
<keyword evidence="6" id="KW-0067">ATP-binding</keyword>
<dbReference type="InterPro" id="IPR036890">
    <property type="entry name" value="HATPase_C_sf"/>
</dbReference>
<dbReference type="PROSITE" id="PS50109">
    <property type="entry name" value="HIS_KIN"/>
    <property type="match status" value="1"/>
</dbReference>
<evidence type="ECO:0000256" key="9">
    <source>
        <dbReference type="ARBA" id="ARBA00023136"/>
    </source>
</evidence>
<keyword evidence="7 10" id="KW-1133">Transmembrane helix</keyword>
<dbReference type="GO" id="GO:0005886">
    <property type="term" value="C:plasma membrane"/>
    <property type="evidence" value="ECO:0007669"/>
    <property type="project" value="UniProtKB-SubCell"/>
</dbReference>
<dbReference type="PANTHER" id="PTHR45339">
    <property type="entry name" value="HYBRID SIGNAL TRANSDUCTION HISTIDINE KINASE J"/>
    <property type="match status" value="1"/>
</dbReference>
<dbReference type="InterPro" id="IPR011006">
    <property type="entry name" value="CheY-like_superfamily"/>
</dbReference>
<dbReference type="PANTHER" id="PTHR45339:SF1">
    <property type="entry name" value="HYBRID SIGNAL TRANSDUCTION HISTIDINE KINASE J"/>
    <property type="match status" value="1"/>
</dbReference>
<dbReference type="InterPro" id="IPR003594">
    <property type="entry name" value="HATPase_dom"/>
</dbReference>
<dbReference type="GO" id="GO:0000160">
    <property type="term" value="P:phosphorelay signal transduction system"/>
    <property type="evidence" value="ECO:0007669"/>
    <property type="project" value="UniProtKB-KW"/>
</dbReference>
<dbReference type="Gene3D" id="1.20.120.160">
    <property type="entry name" value="HPT domain"/>
    <property type="match status" value="1"/>
</dbReference>
<evidence type="ECO:0000259" key="12">
    <source>
        <dbReference type="PROSITE" id="PS50110"/>
    </source>
</evidence>
<evidence type="ECO:0000256" key="2">
    <source>
        <dbReference type="ARBA" id="ARBA00022475"/>
    </source>
</evidence>
<dbReference type="InterPro" id="IPR001789">
    <property type="entry name" value="Sig_transdc_resp-reg_receiver"/>
</dbReference>
<dbReference type="Gene3D" id="3.40.50.2300">
    <property type="match status" value="2"/>
</dbReference>
<evidence type="ECO:0000313" key="13">
    <source>
        <dbReference type="EMBL" id="SFV57569.1"/>
    </source>
</evidence>
<dbReference type="PROSITE" id="PS50110">
    <property type="entry name" value="RESPONSE_REGULATORY"/>
    <property type="match status" value="1"/>
</dbReference>
<evidence type="ECO:0000256" key="5">
    <source>
        <dbReference type="ARBA" id="ARBA00022741"/>
    </source>
</evidence>
<sequence length="805" mass="92668">MKKIFWYFSTTLILNWLLINNLIASDSIILSQDMTQSKINKDLKLCEKFIKSKPHLKELRDKKMFSVSTETVYSKHIIKIDNILTPEVAIELYLELKNIFPNAFILQDKIINNRYKTTENRNTKVNTDEQLLWFAIFSLAIVGILALFSSSVQIKKILIRHQLMQDKQKKIEGFLANIGENIYSLSKKNIGYKGGSSKETEKSSAKGIIEKKLFSTTRVMIHFLRIKAKRIKIIKEEFNLNNVLNGVLGLLSHRFEGSNIELIFEIDNDIPKKIIGDPLHLSEVLTEVLQNALEYTENGEVKLHISLNSRNSLKFTIIDTGIGITDRQLETLFIPTYTSNDEYKGLGLFVAKELSLLMGGELKIIKSDENGTIFDCTIPFTLVENSRDDYRLPENISKNKKILIYEHNESSAFAIKKMFEYFNFKVDIVSPQKFNSNNINLASYDILLVDINKLDKSHIANIRDIRKQNDLKIVHLSNVFSTKRFIAHDYIDDWIEKPINQERIYELLISLFNDDDTSIDNLLPKKLKVITPDNLVEMDNISTNNFINFKGRNILIVEDNIIDQKVMYSILTKVGINITIANHGEEALEYLDANNKYDLILMDISMPIMDGYETITKIRNQSKFDNIPIISLTSLALDNDINKIFRVGSNGYLRKPLKIGYLYSTLKEFLIEDSTASPSPKKLKPKAKKYSGIDGLDVEKGIKHSNGSEELYKEVLDEFVSAYESSGDSLALWVSESRYEHVKRLCLDMKGLTSTIGAYKMFELVDTMHKQFLYNNVHLIPKFVDSYKKELNDLLDTIRKYMEEE</sequence>
<evidence type="ECO:0000256" key="10">
    <source>
        <dbReference type="SAM" id="Phobius"/>
    </source>
</evidence>
<keyword evidence="9 10" id="KW-0472">Membrane</keyword>
<evidence type="ECO:0000256" key="6">
    <source>
        <dbReference type="ARBA" id="ARBA00022840"/>
    </source>
</evidence>
<reference evidence="13" key="1">
    <citation type="submission" date="2016-10" db="EMBL/GenBank/DDBJ databases">
        <authorList>
            <person name="de Groot N.N."/>
        </authorList>
    </citation>
    <scope>NUCLEOTIDE SEQUENCE</scope>
</reference>
<dbReference type="InterPro" id="IPR036641">
    <property type="entry name" value="HPT_dom_sf"/>
</dbReference>
<organism evidence="13">
    <name type="scientific">hydrothermal vent metagenome</name>
    <dbReference type="NCBI Taxonomy" id="652676"/>
    <lineage>
        <taxon>unclassified sequences</taxon>
        <taxon>metagenomes</taxon>
        <taxon>ecological metagenomes</taxon>
    </lineage>
</organism>
<dbReference type="InterPro" id="IPR005467">
    <property type="entry name" value="His_kinase_dom"/>
</dbReference>
<feature type="domain" description="Response regulatory" evidence="12">
    <location>
        <begin position="553"/>
        <end position="670"/>
    </location>
</feature>
<evidence type="ECO:0000256" key="7">
    <source>
        <dbReference type="ARBA" id="ARBA00022989"/>
    </source>
</evidence>
<evidence type="ECO:0000256" key="8">
    <source>
        <dbReference type="ARBA" id="ARBA00023012"/>
    </source>
</evidence>
<keyword evidence="3" id="KW-0597">Phosphoprotein</keyword>
<dbReference type="Pfam" id="PF02518">
    <property type="entry name" value="HATPase_c"/>
    <property type="match status" value="1"/>
</dbReference>
<gene>
    <name evidence="13" type="ORF">MNB_SV-9-678</name>
</gene>
<dbReference type="AlphaFoldDB" id="A0A1W1BVK9"/>
<proteinExistence type="predicted"/>
<dbReference type="GO" id="GO:0005524">
    <property type="term" value="F:ATP binding"/>
    <property type="evidence" value="ECO:0007669"/>
    <property type="project" value="UniProtKB-KW"/>
</dbReference>
<dbReference type="CDD" id="cd17546">
    <property type="entry name" value="REC_hyHK_CKI1_RcsC-like"/>
    <property type="match status" value="1"/>
</dbReference>
<dbReference type="SMART" id="SM00387">
    <property type="entry name" value="HATPase_c"/>
    <property type="match status" value="1"/>
</dbReference>
<feature type="transmembrane region" description="Helical" evidence="10">
    <location>
        <begin position="131"/>
        <end position="154"/>
    </location>
</feature>
<feature type="domain" description="Histidine kinase" evidence="11">
    <location>
        <begin position="220"/>
        <end position="382"/>
    </location>
</feature>
<protein>
    <submittedName>
        <fullName evidence="13">Putative sensor protein</fullName>
    </submittedName>
</protein>
<keyword evidence="4 10" id="KW-0812">Transmembrane</keyword>
<evidence type="ECO:0000256" key="3">
    <source>
        <dbReference type="ARBA" id="ARBA00022553"/>
    </source>
</evidence>
<keyword evidence="8" id="KW-0902">Two-component regulatory system</keyword>
<name>A0A1W1BVK9_9ZZZZ</name>
<keyword evidence="2" id="KW-1003">Cell membrane</keyword>